<dbReference type="EMBL" id="BQKI01000015">
    <property type="protein sequence ID" value="GJN08971.1"/>
    <property type="molecule type" value="Genomic_DNA"/>
</dbReference>
<evidence type="ECO:0000256" key="1">
    <source>
        <dbReference type="SAM" id="MobiDB-lite"/>
    </source>
</evidence>
<accession>A0AAV5DF03</accession>
<gene>
    <name evidence="2" type="primary">ga26933</name>
    <name evidence="2" type="ORF">PR202_ga26933</name>
</gene>
<evidence type="ECO:0000313" key="2">
    <source>
        <dbReference type="EMBL" id="GJN08971.1"/>
    </source>
</evidence>
<keyword evidence="3" id="KW-1185">Reference proteome</keyword>
<evidence type="ECO:0000313" key="3">
    <source>
        <dbReference type="Proteomes" id="UP001054889"/>
    </source>
</evidence>
<dbReference type="Proteomes" id="UP001054889">
    <property type="component" value="Unassembled WGS sequence"/>
</dbReference>
<dbReference type="AlphaFoldDB" id="A0AAV5DF03"/>
<protein>
    <submittedName>
        <fullName evidence="2">Uncharacterized protein</fullName>
    </submittedName>
</protein>
<feature type="region of interest" description="Disordered" evidence="1">
    <location>
        <begin position="1"/>
        <end position="25"/>
    </location>
</feature>
<reference evidence="2" key="2">
    <citation type="submission" date="2021-12" db="EMBL/GenBank/DDBJ databases">
        <title>Resequencing data analysis of finger millet.</title>
        <authorList>
            <person name="Hatakeyama M."/>
            <person name="Aluri S."/>
            <person name="Balachadran M.T."/>
            <person name="Sivarajan S.R."/>
            <person name="Poveda L."/>
            <person name="Shimizu-Inatsugi R."/>
            <person name="Schlapbach R."/>
            <person name="Sreeman S.M."/>
            <person name="Shimizu K.K."/>
        </authorList>
    </citation>
    <scope>NUCLEOTIDE SEQUENCE</scope>
</reference>
<reference evidence="2" key="1">
    <citation type="journal article" date="2018" name="DNA Res.">
        <title>Multiple hybrid de novo genome assembly of finger millet, an orphan allotetraploid crop.</title>
        <authorList>
            <person name="Hatakeyama M."/>
            <person name="Aluri S."/>
            <person name="Balachadran M.T."/>
            <person name="Sivarajan S.R."/>
            <person name="Patrignani A."/>
            <person name="Gruter S."/>
            <person name="Poveda L."/>
            <person name="Shimizu-Inatsugi R."/>
            <person name="Baeten J."/>
            <person name="Francoijs K.J."/>
            <person name="Nataraja K.N."/>
            <person name="Reddy Y.A.N."/>
            <person name="Phadnis S."/>
            <person name="Ravikumar R.L."/>
            <person name="Schlapbach R."/>
            <person name="Sreeman S.M."/>
            <person name="Shimizu K.K."/>
        </authorList>
    </citation>
    <scope>NUCLEOTIDE SEQUENCE</scope>
</reference>
<comment type="caution">
    <text evidence="2">The sequence shown here is derived from an EMBL/GenBank/DDBJ whole genome shotgun (WGS) entry which is preliminary data.</text>
</comment>
<proteinExistence type="predicted"/>
<organism evidence="2 3">
    <name type="scientific">Eleusine coracana subsp. coracana</name>
    <dbReference type="NCBI Taxonomy" id="191504"/>
    <lineage>
        <taxon>Eukaryota</taxon>
        <taxon>Viridiplantae</taxon>
        <taxon>Streptophyta</taxon>
        <taxon>Embryophyta</taxon>
        <taxon>Tracheophyta</taxon>
        <taxon>Spermatophyta</taxon>
        <taxon>Magnoliopsida</taxon>
        <taxon>Liliopsida</taxon>
        <taxon>Poales</taxon>
        <taxon>Poaceae</taxon>
        <taxon>PACMAD clade</taxon>
        <taxon>Chloridoideae</taxon>
        <taxon>Cynodonteae</taxon>
        <taxon>Eleusininae</taxon>
        <taxon>Eleusine</taxon>
    </lineage>
</organism>
<name>A0AAV5DF03_ELECO</name>
<sequence>MDLEGKSKPRKNRGNKTGRGSQCEERQNAAIHHQIILFELGSKAPPEMETKHMEVDTTNTIKRAKRSAMELADD</sequence>